<feature type="transmembrane region" description="Helical" evidence="1">
    <location>
        <begin position="91"/>
        <end position="112"/>
    </location>
</feature>
<evidence type="ECO:0000256" key="1">
    <source>
        <dbReference type="SAM" id="Phobius"/>
    </source>
</evidence>
<keyword evidence="1" id="KW-0812">Transmembrane</keyword>
<gene>
    <name evidence="2" type="ORF">B0A65_05340</name>
</gene>
<name>A0ABX4BTP0_FLAFR</name>
<protein>
    <submittedName>
        <fullName evidence="2">Uncharacterized protein</fullName>
    </submittedName>
</protein>
<sequence length="146" mass="17346">MKKLIIAFVIPITIISFLGATKWWYVDVIDGADGIMHGFPLIYQSWGFHTSLSNQYFFLEFSFDVLCYFVFWTLVFYLIKKIFKTIQIKKSISIFLYTIAGIILILQMLFVVNPTNIFSIKRDFDIEVNKTGWSFFWQHDQRPEKE</sequence>
<reference evidence="2 3" key="1">
    <citation type="submission" date="2016-11" db="EMBL/GenBank/DDBJ databases">
        <title>Whole genomes of Flavobacteriaceae.</title>
        <authorList>
            <person name="Stine C."/>
            <person name="Li C."/>
            <person name="Tadesse D."/>
        </authorList>
    </citation>
    <scope>NUCLEOTIDE SEQUENCE [LARGE SCALE GENOMIC DNA]</scope>
    <source>
        <strain evidence="2 3">DSM 15937</strain>
    </source>
</reference>
<accession>A0ABX4BTP0</accession>
<comment type="caution">
    <text evidence="2">The sequence shown here is derived from an EMBL/GenBank/DDBJ whole genome shotgun (WGS) entry which is preliminary data.</text>
</comment>
<dbReference type="RefSeq" id="WP_074658314.1">
    <property type="nucleotide sequence ID" value="NZ_MUGV01000010.1"/>
</dbReference>
<proteinExistence type="predicted"/>
<evidence type="ECO:0000313" key="3">
    <source>
        <dbReference type="Proteomes" id="UP000198382"/>
    </source>
</evidence>
<organism evidence="2 3">
    <name type="scientific">Flavobacterium frigidimaris</name>
    <dbReference type="NCBI Taxonomy" id="262320"/>
    <lineage>
        <taxon>Bacteria</taxon>
        <taxon>Pseudomonadati</taxon>
        <taxon>Bacteroidota</taxon>
        <taxon>Flavobacteriia</taxon>
        <taxon>Flavobacteriales</taxon>
        <taxon>Flavobacteriaceae</taxon>
        <taxon>Flavobacterium</taxon>
    </lineage>
</organism>
<keyword evidence="1" id="KW-0472">Membrane</keyword>
<dbReference type="Proteomes" id="UP000198382">
    <property type="component" value="Unassembled WGS sequence"/>
</dbReference>
<keyword evidence="1" id="KW-1133">Transmembrane helix</keyword>
<keyword evidence="3" id="KW-1185">Reference proteome</keyword>
<feature type="transmembrane region" description="Helical" evidence="1">
    <location>
        <begin position="56"/>
        <end position="79"/>
    </location>
</feature>
<dbReference type="EMBL" id="MUGV01000010">
    <property type="protein sequence ID" value="OXA81011.1"/>
    <property type="molecule type" value="Genomic_DNA"/>
</dbReference>
<evidence type="ECO:0000313" key="2">
    <source>
        <dbReference type="EMBL" id="OXA81011.1"/>
    </source>
</evidence>